<evidence type="ECO:0000256" key="1">
    <source>
        <dbReference type="PROSITE-ProRule" id="PRU00339"/>
    </source>
</evidence>
<protein>
    <recommendedName>
        <fullName evidence="4">Tetratricopeptide repeat-containing protein</fullName>
    </recommendedName>
</protein>
<organism evidence="2 3">
    <name type="scientific">Antarcticimicrobium sediminis</name>
    <dbReference type="NCBI Taxonomy" id="2546227"/>
    <lineage>
        <taxon>Bacteria</taxon>
        <taxon>Pseudomonadati</taxon>
        <taxon>Pseudomonadota</taxon>
        <taxon>Alphaproteobacteria</taxon>
        <taxon>Rhodobacterales</taxon>
        <taxon>Paracoccaceae</taxon>
        <taxon>Antarcticimicrobium</taxon>
    </lineage>
</organism>
<proteinExistence type="predicted"/>
<name>A0A4R5EYT3_9RHOB</name>
<dbReference type="RefSeq" id="WP_132827517.1">
    <property type="nucleotide sequence ID" value="NZ_SMFP01000002.1"/>
</dbReference>
<keyword evidence="3" id="KW-1185">Reference proteome</keyword>
<dbReference type="PROSITE" id="PS50005">
    <property type="entry name" value="TPR"/>
    <property type="match status" value="1"/>
</dbReference>
<gene>
    <name evidence="2" type="ORF">E1B25_04715</name>
</gene>
<dbReference type="Gene3D" id="1.25.40.10">
    <property type="entry name" value="Tetratricopeptide repeat domain"/>
    <property type="match status" value="1"/>
</dbReference>
<evidence type="ECO:0000313" key="3">
    <source>
        <dbReference type="Proteomes" id="UP000294662"/>
    </source>
</evidence>
<dbReference type="InterPro" id="IPR011990">
    <property type="entry name" value="TPR-like_helical_dom_sf"/>
</dbReference>
<dbReference type="SUPFAM" id="SSF48452">
    <property type="entry name" value="TPR-like"/>
    <property type="match status" value="1"/>
</dbReference>
<dbReference type="OrthoDB" id="8592798at2"/>
<feature type="repeat" description="TPR" evidence="1">
    <location>
        <begin position="100"/>
        <end position="133"/>
    </location>
</feature>
<dbReference type="EMBL" id="SMFP01000002">
    <property type="protein sequence ID" value="TDE40259.1"/>
    <property type="molecule type" value="Genomic_DNA"/>
</dbReference>
<keyword evidence="1" id="KW-0802">TPR repeat</keyword>
<evidence type="ECO:0008006" key="4">
    <source>
        <dbReference type="Google" id="ProtNLM"/>
    </source>
</evidence>
<sequence length="186" mass="20038">MRRAPVLGLSLGLTLILTLPGLGFAAGMGGSDSTPPKPTETTGTCEGVQVWDPETETCVDPKEGALDADTLYRAVRELAYAGRYTDAQGVLRAMPDQGADRVLTYWGFTHRKMGNRVLARSFYERALAANPDNLLARSYMGQGFVADGDTDAAIAQWREIKARGGAGSWAEASLRDAIRSGLTYNY</sequence>
<comment type="caution">
    <text evidence="2">The sequence shown here is derived from an EMBL/GenBank/DDBJ whole genome shotgun (WGS) entry which is preliminary data.</text>
</comment>
<dbReference type="InterPro" id="IPR019734">
    <property type="entry name" value="TPR_rpt"/>
</dbReference>
<dbReference type="AlphaFoldDB" id="A0A4R5EYT3"/>
<evidence type="ECO:0000313" key="2">
    <source>
        <dbReference type="EMBL" id="TDE40259.1"/>
    </source>
</evidence>
<accession>A0A4R5EYT3</accession>
<reference evidence="2 3" key="1">
    <citation type="submission" date="2019-03" db="EMBL/GenBank/DDBJ databases">
        <authorList>
            <person name="Zhang S."/>
        </authorList>
    </citation>
    <scope>NUCLEOTIDE SEQUENCE [LARGE SCALE GENOMIC DNA]</scope>
    <source>
        <strain evidence="2 3">S4J41</strain>
    </source>
</reference>
<dbReference type="Proteomes" id="UP000294662">
    <property type="component" value="Unassembled WGS sequence"/>
</dbReference>